<reference evidence="2" key="1">
    <citation type="submission" date="2024-07" db="EMBL/GenBank/DDBJ databases">
        <title>Two chromosome-level genome assemblies of Korean endemic species Abeliophyllum distichum and Forsythia ovata (Oleaceae).</title>
        <authorList>
            <person name="Jang H."/>
        </authorList>
    </citation>
    <scope>NUCLEOTIDE SEQUENCE [LARGE SCALE GENOMIC DNA]</scope>
</reference>
<gene>
    <name evidence="1" type="ORF">Fot_36498</name>
</gene>
<accession>A0ABD1SPT7</accession>
<keyword evidence="2" id="KW-1185">Reference proteome</keyword>
<dbReference type="EMBL" id="JBFOLJ010000010">
    <property type="protein sequence ID" value="KAL2502650.1"/>
    <property type="molecule type" value="Genomic_DNA"/>
</dbReference>
<comment type="caution">
    <text evidence="1">The sequence shown here is derived from an EMBL/GenBank/DDBJ whole genome shotgun (WGS) entry which is preliminary data.</text>
</comment>
<protein>
    <submittedName>
        <fullName evidence="1">Uncharacterized protein</fullName>
    </submittedName>
</protein>
<proteinExistence type="predicted"/>
<dbReference type="Proteomes" id="UP001604277">
    <property type="component" value="Unassembled WGS sequence"/>
</dbReference>
<evidence type="ECO:0000313" key="1">
    <source>
        <dbReference type="EMBL" id="KAL2502650.1"/>
    </source>
</evidence>
<organism evidence="1 2">
    <name type="scientific">Forsythia ovata</name>
    <dbReference type="NCBI Taxonomy" id="205694"/>
    <lineage>
        <taxon>Eukaryota</taxon>
        <taxon>Viridiplantae</taxon>
        <taxon>Streptophyta</taxon>
        <taxon>Embryophyta</taxon>
        <taxon>Tracheophyta</taxon>
        <taxon>Spermatophyta</taxon>
        <taxon>Magnoliopsida</taxon>
        <taxon>eudicotyledons</taxon>
        <taxon>Gunneridae</taxon>
        <taxon>Pentapetalae</taxon>
        <taxon>asterids</taxon>
        <taxon>lamiids</taxon>
        <taxon>Lamiales</taxon>
        <taxon>Oleaceae</taxon>
        <taxon>Forsythieae</taxon>
        <taxon>Forsythia</taxon>
    </lineage>
</organism>
<sequence length="122" mass="14126">MAGWHCSSQNTSPSKLNYFFDKPILACVLQGKHIHQSDRLKKCQAPSLSESLQKATLWVLETNLLDSWFFGNTNFLNRPLWALSWRCLHWAIMWLLDGLMLHLPEYTSSIVKTHDDVLDILV</sequence>
<evidence type="ECO:0000313" key="2">
    <source>
        <dbReference type="Proteomes" id="UP001604277"/>
    </source>
</evidence>
<dbReference type="AlphaFoldDB" id="A0ABD1SPT7"/>
<name>A0ABD1SPT7_9LAMI</name>